<sequence length="73" mass="8076">MTSHQTPDVFSADSPSLYVLKQTVLIVILSKWVPVVVSASLSVMHYVLLLTTSEKGNPSEQSRPHKGLLTSYY</sequence>
<dbReference type="WBParaSite" id="L893_g19722.t1">
    <property type="protein sequence ID" value="L893_g19722.t1"/>
    <property type="gene ID" value="L893_g19722"/>
</dbReference>
<dbReference type="AlphaFoldDB" id="A0A1I7YTZ6"/>
<keyword evidence="1" id="KW-1185">Reference proteome</keyword>
<name>A0A1I7YTZ6_9BILA</name>
<dbReference type="Proteomes" id="UP000095287">
    <property type="component" value="Unplaced"/>
</dbReference>
<proteinExistence type="predicted"/>
<organism evidence="1 2">
    <name type="scientific">Steinernema glaseri</name>
    <dbReference type="NCBI Taxonomy" id="37863"/>
    <lineage>
        <taxon>Eukaryota</taxon>
        <taxon>Metazoa</taxon>
        <taxon>Ecdysozoa</taxon>
        <taxon>Nematoda</taxon>
        <taxon>Chromadorea</taxon>
        <taxon>Rhabditida</taxon>
        <taxon>Tylenchina</taxon>
        <taxon>Panagrolaimomorpha</taxon>
        <taxon>Strongyloidoidea</taxon>
        <taxon>Steinernematidae</taxon>
        <taxon>Steinernema</taxon>
    </lineage>
</organism>
<reference evidence="2" key="1">
    <citation type="submission" date="2016-11" db="UniProtKB">
        <authorList>
            <consortium name="WormBaseParasite"/>
        </authorList>
    </citation>
    <scope>IDENTIFICATION</scope>
</reference>
<accession>A0A1I7YTZ6</accession>
<evidence type="ECO:0000313" key="2">
    <source>
        <dbReference type="WBParaSite" id="L893_g19722.t1"/>
    </source>
</evidence>
<protein>
    <submittedName>
        <fullName evidence="2">Neur_chan_memb domain-containing protein</fullName>
    </submittedName>
</protein>
<evidence type="ECO:0000313" key="1">
    <source>
        <dbReference type="Proteomes" id="UP000095287"/>
    </source>
</evidence>